<evidence type="ECO:0000256" key="8">
    <source>
        <dbReference type="SAM" id="Coils"/>
    </source>
</evidence>
<comment type="subcellular location">
    <subcellularLocation>
        <location evidence="1 7">Bacterial flagellum</location>
    </subcellularLocation>
    <subcellularLocation>
        <location evidence="2 7">Secreted</location>
    </subcellularLocation>
</comment>
<dbReference type="GO" id="GO:0044780">
    <property type="term" value="P:bacterial-type flagellum assembly"/>
    <property type="evidence" value="ECO:0007669"/>
    <property type="project" value="InterPro"/>
</dbReference>
<dbReference type="InterPro" id="IPR002371">
    <property type="entry name" value="FlgK"/>
</dbReference>
<keyword evidence="8" id="KW-0175">Coiled coil</keyword>
<reference evidence="12 13" key="1">
    <citation type="submission" date="2019-03" db="EMBL/GenBank/DDBJ databases">
        <title>Genomic Encyclopedia of Type Strains, Phase IV (KMG-IV): sequencing the most valuable type-strain genomes for metagenomic binning, comparative biology and taxonomic classification.</title>
        <authorList>
            <person name="Goeker M."/>
        </authorList>
    </citation>
    <scope>NUCLEOTIDE SEQUENCE [LARGE SCALE GENOMIC DNA]</scope>
    <source>
        <strain evidence="12 13">DSM 26752</strain>
    </source>
</reference>
<keyword evidence="6 7" id="KW-0975">Bacterial flagellum</keyword>
<dbReference type="PRINTS" id="PR01005">
    <property type="entry name" value="FLGHOOKAP1"/>
</dbReference>
<keyword evidence="12" id="KW-0966">Cell projection</keyword>
<dbReference type="Pfam" id="PF06429">
    <property type="entry name" value="Flg_bbr_C"/>
    <property type="match status" value="1"/>
</dbReference>
<dbReference type="AlphaFoldDB" id="A0A4R3KVW9"/>
<evidence type="ECO:0000256" key="3">
    <source>
        <dbReference type="ARBA" id="ARBA00009677"/>
    </source>
</evidence>
<evidence type="ECO:0000259" key="9">
    <source>
        <dbReference type="Pfam" id="PF00460"/>
    </source>
</evidence>
<comment type="similarity">
    <text evidence="3 7">Belongs to the flagella basal body rod proteins family.</text>
</comment>
<dbReference type="PANTHER" id="PTHR30033">
    <property type="entry name" value="FLAGELLAR HOOK-ASSOCIATED PROTEIN 1"/>
    <property type="match status" value="1"/>
</dbReference>
<feature type="domain" description="Flagellar basal body rod protein N-terminal" evidence="9">
    <location>
        <begin position="6"/>
        <end position="31"/>
    </location>
</feature>
<keyword evidence="12" id="KW-0282">Flagellum</keyword>
<dbReference type="RefSeq" id="WP_132028039.1">
    <property type="nucleotide sequence ID" value="NZ_CP068564.1"/>
</dbReference>
<dbReference type="NCBIfam" id="TIGR02492">
    <property type="entry name" value="flgK_ends"/>
    <property type="match status" value="1"/>
</dbReference>
<feature type="domain" description="Flagellar hook-associated protein FlgK helical" evidence="11">
    <location>
        <begin position="111"/>
        <end position="329"/>
    </location>
</feature>
<evidence type="ECO:0000256" key="2">
    <source>
        <dbReference type="ARBA" id="ARBA00004613"/>
    </source>
</evidence>
<gene>
    <name evidence="7" type="primary">flgK</name>
    <name evidence="12" type="ORF">EDD65_10862</name>
</gene>
<comment type="caution">
    <text evidence="12">The sequence shown here is derived from an EMBL/GenBank/DDBJ whole genome shotgun (WGS) entry which is preliminary data.</text>
</comment>
<protein>
    <recommendedName>
        <fullName evidence="4 7">Flagellar hook-associated protein 1</fullName>
        <shortName evidence="7">HAP1</shortName>
    </recommendedName>
</protein>
<dbReference type="InterPro" id="IPR010930">
    <property type="entry name" value="Flg_bb/hook_C_dom"/>
</dbReference>
<evidence type="ECO:0000259" key="11">
    <source>
        <dbReference type="Pfam" id="PF22638"/>
    </source>
</evidence>
<keyword evidence="5 7" id="KW-0964">Secreted</keyword>
<evidence type="ECO:0000256" key="6">
    <source>
        <dbReference type="ARBA" id="ARBA00023143"/>
    </source>
</evidence>
<sequence>MGFGGLYISISGINANKKALDTLSHNIANVNNPDYVRQRTNYVESRYSKMGLHFQTGTGVDIQNIAQIRDEFLDYKVRREIATFGYYNTKAEVLEEIEYIFREIKVPEELNNGGLQDVMDNFWNSWEELYKDPESLTIRGLLHENAVAFTTTVNHIRSQLDNLQFNLNKEMLNKSNEVNTLLREIANLNKNIKAQEAYGPHIRANDLRDSRNAKLDRLSELIPINYYENSHGEVVVSLHGRDLINGDYFNPVEVRLNEKGHGEIYWSDTGEKIDLQSKGELGGYIDARDKDVVEYKNRLNLLVGTIAQEINKVHKLGIGLDGSTNINFFIFEEEDPSSTIKINPELADFNKIAVSKSGERGDGYIAKEIANIRNKPLYGKYNPENPEEFIEPGTLNIDDFYRDLILKLGTDREMAREMALNQTILLQQIDERRKEISSVSLDEEMADMLKYQHSYIANSRVINAIDEMIDNIINRMGMAGR</sequence>
<evidence type="ECO:0000256" key="1">
    <source>
        <dbReference type="ARBA" id="ARBA00004365"/>
    </source>
</evidence>
<dbReference type="Pfam" id="PF22638">
    <property type="entry name" value="FlgK_D1"/>
    <property type="match status" value="1"/>
</dbReference>
<dbReference type="InterPro" id="IPR001444">
    <property type="entry name" value="Flag_bb_rod_N"/>
</dbReference>
<keyword evidence="13" id="KW-1185">Reference proteome</keyword>
<dbReference type="GO" id="GO:0005576">
    <property type="term" value="C:extracellular region"/>
    <property type="evidence" value="ECO:0007669"/>
    <property type="project" value="UniProtKB-SubCell"/>
</dbReference>
<dbReference type="OrthoDB" id="9802553at2"/>
<dbReference type="InterPro" id="IPR053927">
    <property type="entry name" value="FlgK_helical"/>
</dbReference>
<organism evidence="12 13">
    <name type="scientific">Keratinibaculum paraultunense</name>
    <dbReference type="NCBI Taxonomy" id="1278232"/>
    <lineage>
        <taxon>Bacteria</taxon>
        <taxon>Bacillati</taxon>
        <taxon>Bacillota</taxon>
        <taxon>Tissierellia</taxon>
        <taxon>Tissierellales</taxon>
        <taxon>Tepidimicrobiaceae</taxon>
        <taxon>Keratinibaculum</taxon>
    </lineage>
</organism>
<feature type="coiled-coil region" evidence="8">
    <location>
        <begin position="171"/>
        <end position="198"/>
    </location>
</feature>
<dbReference type="GO" id="GO:0009424">
    <property type="term" value="C:bacterial-type flagellum hook"/>
    <property type="evidence" value="ECO:0007669"/>
    <property type="project" value="UniProtKB-UniRule"/>
</dbReference>
<name>A0A4R3KVW9_9FIRM</name>
<dbReference type="Pfam" id="PF00460">
    <property type="entry name" value="Flg_bb_rod"/>
    <property type="match status" value="1"/>
</dbReference>
<proteinExistence type="inferred from homology"/>
<evidence type="ECO:0000256" key="5">
    <source>
        <dbReference type="ARBA" id="ARBA00022525"/>
    </source>
</evidence>
<feature type="domain" description="Flagellar basal-body/hook protein C-terminal" evidence="10">
    <location>
        <begin position="435"/>
        <end position="474"/>
    </location>
</feature>
<dbReference type="SUPFAM" id="SSF64518">
    <property type="entry name" value="Phase 1 flagellin"/>
    <property type="match status" value="1"/>
</dbReference>
<evidence type="ECO:0000313" key="13">
    <source>
        <dbReference type="Proteomes" id="UP000294567"/>
    </source>
</evidence>
<dbReference type="Proteomes" id="UP000294567">
    <property type="component" value="Unassembled WGS sequence"/>
</dbReference>
<evidence type="ECO:0000256" key="4">
    <source>
        <dbReference type="ARBA" id="ARBA00016244"/>
    </source>
</evidence>
<evidence type="ECO:0000313" key="12">
    <source>
        <dbReference type="EMBL" id="TCS88529.1"/>
    </source>
</evidence>
<dbReference type="EMBL" id="SMAE01000008">
    <property type="protein sequence ID" value="TCS88529.1"/>
    <property type="molecule type" value="Genomic_DNA"/>
</dbReference>
<evidence type="ECO:0000256" key="7">
    <source>
        <dbReference type="RuleBase" id="RU362065"/>
    </source>
</evidence>
<dbReference type="GO" id="GO:0005198">
    <property type="term" value="F:structural molecule activity"/>
    <property type="evidence" value="ECO:0007669"/>
    <property type="project" value="UniProtKB-UniRule"/>
</dbReference>
<evidence type="ECO:0000259" key="10">
    <source>
        <dbReference type="Pfam" id="PF06429"/>
    </source>
</evidence>
<keyword evidence="12" id="KW-0969">Cilium</keyword>
<accession>A0A4R3KVW9</accession>
<dbReference type="PANTHER" id="PTHR30033:SF1">
    <property type="entry name" value="FLAGELLAR HOOK-ASSOCIATED PROTEIN 1"/>
    <property type="match status" value="1"/>
</dbReference>